<dbReference type="SUPFAM" id="SSF48726">
    <property type="entry name" value="Immunoglobulin"/>
    <property type="match status" value="13"/>
</dbReference>
<evidence type="ECO:0000313" key="30">
    <source>
        <dbReference type="EMBL" id="CAG9558182.1"/>
    </source>
</evidence>
<evidence type="ECO:0000259" key="28">
    <source>
        <dbReference type="PROSITE" id="PS50835"/>
    </source>
</evidence>
<dbReference type="InterPro" id="IPR013151">
    <property type="entry name" value="Immunoglobulin_dom"/>
</dbReference>
<dbReference type="Pfam" id="PF02210">
    <property type="entry name" value="Laminin_G_2"/>
    <property type="match status" value="1"/>
</dbReference>
<evidence type="ECO:0000256" key="13">
    <source>
        <dbReference type="ARBA" id="ARBA00023157"/>
    </source>
</evidence>
<feature type="disulfide bond" evidence="21">
    <location>
        <begin position="337"/>
        <end position="355"/>
    </location>
</feature>
<feature type="domain" description="Laminin G" evidence="25">
    <location>
        <begin position="3204"/>
        <end position="3379"/>
    </location>
</feature>
<feature type="disulfide bond" evidence="19">
    <location>
        <begin position="3384"/>
        <end position="3401"/>
    </location>
</feature>
<evidence type="ECO:0000256" key="18">
    <source>
        <dbReference type="ARBA" id="ARBA00068688"/>
    </source>
</evidence>
<feature type="disulfide bond" evidence="21">
    <location>
        <begin position="150"/>
        <end position="168"/>
    </location>
</feature>
<reference evidence="30" key="1">
    <citation type="submission" date="2021-09" db="EMBL/GenBank/DDBJ databases">
        <authorList>
            <person name="Martin H S."/>
        </authorList>
    </citation>
    <scope>NUCLEOTIDE SEQUENCE</scope>
</reference>
<keyword evidence="19" id="KW-0245">EGF-like domain</keyword>
<dbReference type="InterPro" id="IPR013098">
    <property type="entry name" value="Ig_I-set"/>
</dbReference>
<evidence type="ECO:0000256" key="3">
    <source>
        <dbReference type="ARBA" id="ARBA00004302"/>
    </source>
</evidence>
<dbReference type="Gene3D" id="2.10.25.10">
    <property type="entry name" value="Laminin"/>
    <property type="match status" value="8"/>
</dbReference>
<keyword evidence="6" id="KW-0272">Extracellular matrix</keyword>
<evidence type="ECO:0000256" key="22">
    <source>
        <dbReference type="PROSITE-ProRule" id="PRU00460"/>
    </source>
</evidence>
<feature type="disulfide bond" evidence="21">
    <location>
        <begin position="448"/>
        <end position="466"/>
    </location>
</feature>
<feature type="disulfide bond" evidence="21">
    <location>
        <begin position="422"/>
        <end position="437"/>
    </location>
</feature>
<name>A0A8J2Q7S2_9NEOP</name>
<keyword evidence="10" id="KW-0084">Basement membrane</keyword>
<dbReference type="InterPro" id="IPR003598">
    <property type="entry name" value="Ig_sub2"/>
</dbReference>
<keyword evidence="7 24" id="KW-0812">Transmembrane</keyword>
<dbReference type="SMART" id="SM00181">
    <property type="entry name" value="EGF"/>
    <property type="match status" value="10"/>
</dbReference>
<evidence type="ECO:0000256" key="5">
    <source>
        <dbReference type="ARBA" id="ARBA00022525"/>
    </source>
</evidence>
<feature type="disulfide bond" evidence="21">
    <location>
        <begin position="187"/>
        <end position="205"/>
    </location>
</feature>
<dbReference type="FunFam" id="2.10.25.10:FF:000424">
    <property type="entry name" value="Delta and Notch-like epidermal growth factor-related receptor"/>
    <property type="match status" value="1"/>
</dbReference>
<dbReference type="SMART" id="SM00282">
    <property type="entry name" value="LamG"/>
    <property type="match status" value="3"/>
</dbReference>
<evidence type="ECO:0000256" key="24">
    <source>
        <dbReference type="SAM" id="Phobius"/>
    </source>
</evidence>
<feature type="disulfide bond" evidence="21">
    <location>
        <begin position="506"/>
        <end position="521"/>
    </location>
</feature>
<dbReference type="SMART" id="SM00180">
    <property type="entry name" value="EGF_Lam"/>
    <property type="match status" value="7"/>
</dbReference>
<evidence type="ECO:0000256" key="19">
    <source>
        <dbReference type="PROSITE-ProRule" id="PRU00076"/>
    </source>
</evidence>
<feature type="disulfide bond" evidence="21">
    <location>
        <begin position="814"/>
        <end position="832"/>
    </location>
</feature>
<evidence type="ECO:0000256" key="12">
    <source>
        <dbReference type="ARBA" id="ARBA00023136"/>
    </source>
</evidence>
<dbReference type="Pfam" id="PF24973">
    <property type="entry name" value="EGF_LMN_ATRN"/>
    <property type="match status" value="1"/>
</dbReference>
<dbReference type="GO" id="GO:0048513">
    <property type="term" value="P:animal organ development"/>
    <property type="evidence" value="ECO:0007669"/>
    <property type="project" value="UniProtKB-ARBA"/>
</dbReference>
<feature type="domain" description="Laminin IV type A" evidence="29">
    <location>
        <begin position="1039"/>
        <end position="1218"/>
    </location>
</feature>
<dbReference type="PROSITE" id="PS50026">
    <property type="entry name" value="EGF_3"/>
    <property type="match status" value="4"/>
</dbReference>
<comment type="caution">
    <text evidence="30">The sequence shown here is derived from an EMBL/GenBank/DDBJ whole genome shotgun (WGS) entry which is preliminary data.</text>
</comment>
<dbReference type="PROSITE" id="PS01209">
    <property type="entry name" value="LDLRA_1"/>
    <property type="match status" value="7"/>
</dbReference>
<feature type="disulfide bond" evidence="21">
    <location>
        <begin position="584"/>
        <end position="602"/>
    </location>
</feature>
<dbReference type="Gene3D" id="4.10.400.10">
    <property type="entry name" value="Low-density Lipoprotein Receptor"/>
    <property type="match status" value="16"/>
</dbReference>
<evidence type="ECO:0000256" key="7">
    <source>
        <dbReference type="ARBA" id="ARBA00022692"/>
    </source>
</evidence>
<dbReference type="Pfam" id="PF00008">
    <property type="entry name" value="EGF"/>
    <property type="match status" value="2"/>
</dbReference>
<feature type="disulfide bond" evidence="21">
    <location>
        <begin position="767"/>
        <end position="779"/>
    </location>
</feature>
<feature type="disulfide bond" evidence="21">
    <location>
        <begin position="807"/>
        <end position="819"/>
    </location>
</feature>
<dbReference type="Gene3D" id="4.10.1220.10">
    <property type="entry name" value="EGF-type module"/>
    <property type="match status" value="1"/>
</dbReference>
<dbReference type="InterPro" id="IPR023415">
    <property type="entry name" value="LDLR_class-A_CS"/>
</dbReference>
<feature type="domain" description="Laminin IV type A" evidence="29">
    <location>
        <begin position="1756"/>
        <end position="1935"/>
    </location>
</feature>
<evidence type="ECO:0000259" key="27">
    <source>
        <dbReference type="PROSITE" id="PS50027"/>
    </source>
</evidence>
<dbReference type="InterPro" id="IPR056863">
    <property type="entry name" value="LMN_ATRN_NET-like_EGF"/>
</dbReference>
<feature type="disulfide bond" evidence="19">
    <location>
        <begin position="3665"/>
        <end position="3674"/>
    </location>
</feature>
<dbReference type="PROSITE" id="PS50068">
    <property type="entry name" value="LDLRA_2"/>
    <property type="match status" value="17"/>
</dbReference>
<feature type="domain" description="Laminin G" evidence="25">
    <location>
        <begin position="3728"/>
        <end position="3906"/>
    </location>
</feature>
<feature type="domain" description="Ig-like" evidence="28">
    <location>
        <begin position="661"/>
        <end position="752"/>
    </location>
</feature>
<sequence>MDFDTLFVRSARLVLSLHSPTGSALQVLIVPTRKAFSPTSNERTIARSYDTRVSTQKCGVDDFVCGDGRCIESSRRCDRVADCSQGEDEQGCQCSQDEFRCEIDSTCIEGRKRCDGIPHCRDGSDEQGCVSRLLYWSGDHVCKDRGMFRCANGSCISILLRCDGYRDCLPDGSDEIDCPCSTDQWQCDQGSCIKRSKRCDGRVDCPTDRSDERHCVVNEYFKCRNGKLIPQYQRCNRQYECDSGDYSDEQNCPCGDGDFKCGNGYCIPASKKCDRTHDCQDGSDEQDCNYGTVSMASQYNCSNGQYVPGESRCNGTTECLDGSDEKQCPCKRDQFQCQDNSCINISKRCNGQRDCQPFGEDEFNCGVAGCPPDRFTCNPGSEVPCATRCDGQQECSGGEDEDGCLDCNHECDGRCIEDQQICDEIPDCSDGSDEINCPECNGPNDFRCLNKECINAAYHCNGLIECRDGSDELNCTAIRRPEQYGCNEMNQYQCRDGSCIDIQFLCDHNPDCADNSDEENCPWYVTRPSRSPLEMTTCHESQFTCYDGRCIPHIRRCDNIYDCSDFSDEQNCYNSECDTNEWTCISGQCIPEIRYCDGHQDCSDGSDEAECMTTYRPFTNPPPLVGQKGDVGGSYYPYTDPPSTARPAVVSTSQRYGNSGPIVLNLKTYPKEQSVRSVHSGGDVVFSCRDEGDLRAPVRWVREGGRPLKPGSTDRNGRLEMEKVTSADSGVYICQVPRYLGTPGSEVRVTLTVEKYEPSHVIPFPRCKSTEATCGNGQCIARTAICDGKQDCKDGSDEHSCNTNGRCNPNEFQCANRKCILNFWVCDSEDDCEDGSDEQNCGRYDPNSKCLPVEFACKSNDQCIPKTYYCDGQYDCADMSDELSCAPVYITKQPSPANLRLNTGDTLTLTCEAQGVPVPLISWRLNWQHVPEKCVATSKDGIGTLTCPDMQPEDSGAYSCEGTNNKGSSLAPQDSIVFVNRTAGICPAGYFNSEARSQNECIRCFCFGKSTQCQSADLFIFNMPPLLGEGGTRLVGVKSSPYGDTVVEKDQEITNQYYYQPLRNGAMVTKLASAFTRNTGAHPYLTLPETYNGNQLTSYGGSIKYRLSPHNPQRYVINDNVPDVVIVGKYQTLVHQSRSDRSRDPNINARLTPGDWQKPSSVGLVPATREDIMMALDDISMILLRADLNNAGVNITDFNMESAQRNNVGLGSASLVEECTCPKGYKGRSCEKCSDGYERQSGGPWNGTCVPKPPCPPLTYGDPSSGGDCKPCPCPLTNRANQFARSCAVGPSGNVVCECQQGYEGPDCSYCASNYYGNPLIPGDSCKPKVEDNCNPVGTSHIRPPDECVCKENVQGRYCDQCKNGSFYLSNDFRHGCALCFCSGVSQECRISNLRRKTTSVHFNVPKIVDEVKVYKSAPIGQAGSVRYNIPIETDLQPELYNNEISLSAYERSQPSIFYWSLPNSFAGDKVTSYGGKLNYELKHIYSPSGQNTAADVQLISENRLTFHYFGNFVPDSDGYLNATVEFLEKGWQRPDGKQVSREHFLLALADVKAILVKATYSSDVDLASIVSASIETAEPNGDGPLAQHVEQCVCPRGYVGTSCEDCAPGFTRSSSGIYLEHCGPCDCNGHSSNCHPETGVCYDCRDNTDGPNCEVCKDGYQRDQYNNCVLQNPTVRPSCNCDPRGEEIPCDDLGRCSCKQNVEGEFCDRCRPGTFGLDENNPLGCHSCYCSGVTSDCREANHYIRVSLGAPIFDENNGGYTLMNINADQVINDQFQSAPKESELTYIFSQQPVSGEDLYWSLPVFPGNRVLSYGGTLSLTQKFESNRDLTSLPGTDVVLVGKDISVYWRNPVPIRSGVAQSYQVPLRENEWFILNTANRASRFDFMSVLKNLNRVLVRATLNPYIYSTSIADVSMDTAAEGSDLTSPAARGVELCICPEGYAGTSCELCAPGYYKDRSDRCQRCNCNGYDCQLSSYDQVICNCPPPYTGPDCSTVGLIMELHPTIHDRFPNSSVVNVAFTCKYRAPEPLSIKFYFEGKEIKPEKHFSESILYKDGWRGEHVWHTLWNTKRQGEIYECRTVTEKGFTLGVLSTTLPEKGGDSSVDVTTRPPPPQSSVVVKISLPTIKIQEVGSTVNFTCQAQSRMARNNLKINWYKADGNLPQDRTQIDERTGLLLITNLQVSDSGKYICETSDGFSTAQAIATLKVPVVPDWVFYAKGNDMTLPRVSISPSVQEYYEGDRVELNCEATGNPAPRISWQRASTLALPRAMETFGNLLILESANEEDSGEYRCIATNTAGTTHRTAFITVRRKPTSPREKLSVLSPSSQINEGQSVTIACTGTPSIPAGTIDWVRQDGTPLLQNVRSSNGVLYINNAIIENQGVYICQTTSYQIEPVLVVITIVPSIVPTQNPNVTVAVSSLTIPTGGIGKIECEPVGYPLPLIRWSKFQGSFGSGTSQRENELIISNAQDSDEGYYLCEGTVDNTPVAQTYVYVDIERREAPSTQIYPSGENSVALGSQFELQCRVSGIPAPVVTWSRSGGRPLPRHIEIVQDNRLRFNTIEVNDEGKYTCTATNDVGSTSATAIVRVRSPPEITITPNTYNQVIRDDSLTIECRADGLPEPMVSIRSSSDFREIVPPTPRKAILSIRYVKDSDDGDYICTATSAAGVTEEQFAIRVERGDGGTGDYDQGSGDGEDPNIDTQPSSMIAIEGQVARVSCNASEYRVSWSRSDRRPLQHNAEVIGNELIIYNASKSDAGRYECTLLNPRTGEVQHSIHTALQIMAPPKITLRPPTQTVHPGQSPIVECVVEGDDIMRVSWRPLNRMNSSRVETHGPTLIFHQIEVEDAGDYECFAMNRIANATAVAKVIVSEETDRTTSESHDNEQYAHVGAAVHLSCNVTQPGYRIRWTKDGRSLPRSVSQKNDGSLFIRLAQKSDTGRYVCIIRDAYGRQTTNYITLHIEGIDCLPNQFRCYDDSSCIDEDLLCDGYSDCLDLSDEYNCTSREKRLSTRLVDSKKNPSGPRDQVPSLISIERPRGSIRVGENVKILCRAGSRDVRVSWEKFNTNEYVQSRPYDIGAILEIPGVQQSDAGVYRCIGQNSYGQSSYEDFNLEVLGSSEPTYPNTGSDLTLEARLGENVNLQCTSSLGEPAFAEWRKEYSQLPASARKIGRNLYVENVTEADAGTYICRVSNQRVRQESKVILKVIGVIPKFNGDGWLALNTLNDAHMKFTIEISFKPSDPNGIILFNGQNREGGDYLVLQLVDGVPEFILKYDSSNPLVVTGDPPLQLNAWHTIRLSRSGSRVTMAVDNTTPFVVEMPNAYAVLDLSGPLYIGGLPEQHPIELEGSTGFIGCVSMLIIGNEEKNIMGENIAKSNVKECNSCTPNLCLNNGVCQEARNERGYTCLCAAGYAGLNCDRTGEACRYGLCGPGKCSDTADGYKCACPVTYTGRNCEIKQNIDYPAFTGSAYLAIKPPKTSRFLRMSMKIKAKPPVTDGIIMYCAQSTRGYGGFTSLAVHNRRLEFRYDLGYGTEPIVLISNRSLEPHTWTDVSIARVGKVVSLKINMNENYEAKLGSTKELTLDTPMFVGGVDDSIYLNNNTGVTGGFSGCIKDVTLHGDQLDLINASIQSANVQECVNYERGDISSDEEICSQCRNEGYCLDAEQTSCTCPAGFTGQLCEIRVPLGRQIDPCASSPCQNGGTCKIDRSSIVNYTCDCLLGYTGPSCQTMFQPLQSVGFSGNGYLELPAIYLRYDQLEIEPALIALAFHTHQDGILLYQKEAQSSYQGDYVLLKVEGGAVVMEWDAGSGSNRIVIDDVLVSDGERHQIIVKFYEDRRVELNVDTVTRSEVTAGISNVMNADSNIYIGGIPEFLKRDVNFPGLVGCIEQVEFRRGRGENLGNIAVAGRNTQQCKDSMFPDVYPFFEEIEVFESPPPNYQFNSHNRPKPYGGLLFVLLPSFVSFIINLFKDLLILYLLLPRRRSS</sequence>
<evidence type="ECO:0000256" key="14">
    <source>
        <dbReference type="ARBA" id="ARBA00023180"/>
    </source>
</evidence>
<feature type="disulfide bond" evidence="19">
    <location>
        <begin position="3440"/>
        <end position="3449"/>
    </location>
</feature>
<gene>
    <name evidence="30" type="ORF">DCHRY22_LOCUS386</name>
</gene>
<dbReference type="InterPro" id="IPR013783">
    <property type="entry name" value="Ig-like_fold"/>
</dbReference>
<feature type="domain" description="EGF-like" evidence="26">
    <location>
        <begin position="3642"/>
        <end position="3675"/>
    </location>
</feature>
<dbReference type="GO" id="GO:0005886">
    <property type="term" value="C:plasma membrane"/>
    <property type="evidence" value="ECO:0007669"/>
    <property type="project" value="UniProtKB-SubCell"/>
</dbReference>
<dbReference type="GO" id="GO:0098609">
    <property type="term" value="P:cell-cell adhesion"/>
    <property type="evidence" value="ECO:0007669"/>
    <property type="project" value="UniProtKB-ARBA"/>
</dbReference>
<feature type="domain" description="Ig-like" evidence="28">
    <location>
        <begin position="2316"/>
        <end position="2390"/>
    </location>
</feature>
<evidence type="ECO:0000256" key="16">
    <source>
        <dbReference type="ARBA" id="ARBA00023319"/>
    </source>
</evidence>
<feature type="domain" description="Laminin G" evidence="25">
    <location>
        <begin position="3455"/>
        <end position="3631"/>
    </location>
</feature>
<dbReference type="InterPro" id="IPR050685">
    <property type="entry name" value="LDLR"/>
</dbReference>
<feature type="disulfide bond" evidence="21">
    <location>
        <begin position="313"/>
        <end position="328"/>
    </location>
</feature>
<dbReference type="InterPro" id="IPR000152">
    <property type="entry name" value="EGF-type_Asp/Asn_hydroxyl_site"/>
</dbReference>
<dbReference type="FunFam" id="2.60.40.10:FF:000032">
    <property type="entry name" value="palladin isoform X1"/>
    <property type="match status" value="1"/>
</dbReference>
<dbReference type="EMBL" id="CAKASE010000043">
    <property type="protein sequence ID" value="CAG9558182.1"/>
    <property type="molecule type" value="Genomic_DNA"/>
</dbReference>
<feature type="disulfide bond" evidence="20">
    <location>
        <begin position="3879"/>
        <end position="3906"/>
    </location>
</feature>
<keyword evidence="14" id="KW-0325">Glycoprotein</keyword>
<dbReference type="GO" id="GO:0009653">
    <property type="term" value="P:anatomical structure morphogenesis"/>
    <property type="evidence" value="ECO:0007669"/>
    <property type="project" value="UniProtKB-ARBA"/>
</dbReference>
<dbReference type="CDD" id="cd00054">
    <property type="entry name" value="EGF_CA"/>
    <property type="match status" value="3"/>
</dbReference>
<feature type="disulfide bond" evidence="21">
    <location>
        <begin position="2984"/>
        <end position="2999"/>
    </location>
</feature>
<evidence type="ECO:0000313" key="31">
    <source>
        <dbReference type="Proteomes" id="UP000789524"/>
    </source>
</evidence>
<dbReference type="CDD" id="cd00110">
    <property type="entry name" value="LamG"/>
    <property type="match status" value="3"/>
</dbReference>
<feature type="domain" description="EGF-like" evidence="26">
    <location>
        <begin position="3415"/>
        <end position="3450"/>
    </location>
</feature>
<dbReference type="GO" id="GO:0016192">
    <property type="term" value="P:vesicle-mediated transport"/>
    <property type="evidence" value="ECO:0007669"/>
    <property type="project" value="UniProtKB-ARBA"/>
</dbReference>
<dbReference type="PRINTS" id="PR00261">
    <property type="entry name" value="LDLRECEPTOR"/>
</dbReference>
<feature type="disulfide bond" evidence="21">
    <location>
        <begin position="538"/>
        <end position="550"/>
    </location>
</feature>
<evidence type="ECO:0000256" key="21">
    <source>
        <dbReference type="PROSITE-ProRule" id="PRU00124"/>
    </source>
</evidence>
<keyword evidence="4" id="KW-1003">Cell membrane</keyword>
<feature type="domain" description="Ig-like" evidence="28">
    <location>
        <begin position="2785"/>
        <end position="2869"/>
    </location>
</feature>
<dbReference type="InterPro" id="IPR003599">
    <property type="entry name" value="Ig_sub"/>
</dbReference>
<dbReference type="PROSITE" id="PS00010">
    <property type="entry name" value="ASX_HYDROXYL"/>
    <property type="match status" value="1"/>
</dbReference>
<dbReference type="Pfam" id="PF00057">
    <property type="entry name" value="Ldl_recept_a"/>
    <property type="match status" value="15"/>
</dbReference>
<dbReference type="GO" id="GO:0030154">
    <property type="term" value="P:cell differentiation"/>
    <property type="evidence" value="ECO:0007669"/>
    <property type="project" value="UniProtKB-ARBA"/>
</dbReference>
<feature type="domain" description="Laminin IV type A" evidence="29">
    <location>
        <begin position="1410"/>
        <end position="1592"/>
    </location>
</feature>
<dbReference type="SMART" id="SM00281">
    <property type="entry name" value="LamB"/>
    <property type="match status" value="3"/>
</dbReference>
<dbReference type="Pfam" id="PF00054">
    <property type="entry name" value="Laminin_G_1"/>
    <property type="match status" value="2"/>
</dbReference>
<feature type="domain" description="Ig-like" evidence="28">
    <location>
        <begin position="2697"/>
        <end position="2772"/>
    </location>
</feature>
<feature type="disulfide bond" evidence="19">
    <location>
        <begin position="3419"/>
        <end position="3429"/>
    </location>
</feature>
<dbReference type="InterPro" id="IPR002172">
    <property type="entry name" value="LDrepeatLR_classA_rpt"/>
</dbReference>
<keyword evidence="15 22" id="KW-0424">Laminin EGF-like domain</keyword>
<dbReference type="PANTHER" id="PTHR24270">
    <property type="entry name" value="LOW-DENSITY LIPOPROTEIN RECEPTOR-RELATED"/>
    <property type="match status" value="1"/>
</dbReference>
<dbReference type="GO" id="GO:0005604">
    <property type="term" value="C:basement membrane"/>
    <property type="evidence" value="ECO:0007669"/>
    <property type="project" value="UniProtKB-SubCell"/>
</dbReference>
<dbReference type="CDD" id="cd00112">
    <property type="entry name" value="LDLa"/>
    <property type="match status" value="18"/>
</dbReference>
<feature type="domain" description="Ig-like" evidence="28">
    <location>
        <begin position="2502"/>
        <end position="2587"/>
    </location>
</feature>
<keyword evidence="5" id="KW-0964">Secreted</keyword>
<evidence type="ECO:0000256" key="10">
    <source>
        <dbReference type="ARBA" id="ARBA00022869"/>
    </source>
</evidence>
<evidence type="ECO:0000256" key="23">
    <source>
        <dbReference type="SAM" id="MobiDB-lite"/>
    </source>
</evidence>
<keyword evidence="12 24" id="KW-0472">Membrane</keyword>
<feature type="disulfide bond" evidence="21">
    <location>
        <begin position="180"/>
        <end position="192"/>
    </location>
</feature>
<dbReference type="PROSITE" id="PS01248">
    <property type="entry name" value="EGF_LAM_1"/>
    <property type="match status" value="4"/>
</dbReference>
<dbReference type="InterPro" id="IPR013320">
    <property type="entry name" value="ConA-like_dom_sf"/>
</dbReference>
<evidence type="ECO:0000256" key="20">
    <source>
        <dbReference type="PROSITE-ProRule" id="PRU00122"/>
    </source>
</evidence>
<comment type="caution">
    <text evidence="19">Lacks conserved residue(s) required for the propagation of feature annotation.</text>
</comment>
<evidence type="ECO:0000256" key="6">
    <source>
        <dbReference type="ARBA" id="ARBA00022530"/>
    </source>
</evidence>
<feature type="disulfide bond" evidence="21">
    <location>
        <begin position="460"/>
        <end position="475"/>
    </location>
</feature>
<keyword evidence="11 24" id="KW-1133">Transmembrane helix</keyword>
<feature type="disulfide bond" evidence="21">
    <location>
        <begin position="494"/>
        <end position="512"/>
    </location>
</feature>
<feature type="domain" description="Ig-like" evidence="28">
    <location>
        <begin position="3025"/>
        <end position="3108"/>
    </location>
</feature>
<dbReference type="InterPro" id="IPR000034">
    <property type="entry name" value="Laminin_IV"/>
</dbReference>
<feature type="disulfide bond" evidence="21">
    <location>
        <begin position="596"/>
        <end position="611"/>
    </location>
</feature>
<evidence type="ECO:0000256" key="15">
    <source>
        <dbReference type="ARBA" id="ARBA00023292"/>
    </source>
</evidence>
<feature type="domain" description="Ig-like" evidence="28">
    <location>
        <begin position="887"/>
        <end position="977"/>
    </location>
</feature>
<feature type="disulfide bond" evidence="21">
    <location>
        <begin position="273"/>
        <end position="288"/>
    </location>
</feature>
<feature type="domain" description="Ig-like" evidence="28">
    <location>
        <begin position="2412"/>
        <end position="2488"/>
    </location>
</feature>
<dbReference type="PROSITE" id="PS50835">
    <property type="entry name" value="IG_LIKE"/>
    <property type="match status" value="13"/>
</dbReference>
<evidence type="ECO:0000259" key="26">
    <source>
        <dbReference type="PROSITE" id="PS50026"/>
    </source>
</evidence>
<dbReference type="OrthoDB" id="10055367at2759"/>
<dbReference type="Gene3D" id="2.60.40.10">
    <property type="entry name" value="Immunoglobulins"/>
    <property type="match status" value="13"/>
</dbReference>
<dbReference type="SUPFAM" id="SSF57196">
    <property type="entry name" value="EGF/Laminin"/>
    <property type="match status" value="5"/>
</dbReference>
<evidence type="ECO:0000256" key="11">
    <source>
        <dbReference type="ARBA" id="ARBA00022989"/>
    </source>
</evidence>
<dbReference type="FunFam" id="2.10.25.10:FF:000188">
    <property type="entry name" value="Laminin subunit gamma 2"/>
    <property type="match status" value="1"/>
</dbReference>
<feature type="disulfide bond" evidence="21">
    <location>
        <begin position="870"/>
        <end position="885"/>
    </location>
</feature>
<feature type="disulfide bond" evidence="19">
    <location>
        <begin position="3403"/>
        <end position="3412"/>
    </location>
</feature>
<evidence type="ECO:0000256" key="1">
    <source>
        <dbReference type="ARBA" id="ARBA00004167"/>
    </source>
</evidence>
<feature type="domain" description="Ig-like" evidence="28">
    <location>
        <begin position="2592"/>
        <end position="2676"/>
    </location>
</feature>
<feature type="disulfide bond" evidence="21">
    <location>
        <begin position="77"/>
        <end position="92"/>
    </location>
</feature>
<accession>A0A8J2Q7S2</accession>
<dbReference type="GO" id="GO:0005509">
    <property type="term" value="F:calcium ion binding"/>
    <property type="evidence" value="ECO:0007669"/>
    <property type="project" value="InterPro"/>
</dbReference>
<feature type="domain" description="Laminin EGF-like" evidence="27">
    <location>
        <begin position="1626"/>
        <end position="1671"/>
    </location>
</feature>
<dbReference type="Pfam" id="PF07679">
    <property type="entry name" value="I-set"/>
    <property type="match status" value="3"/>
</dbReference>
<feature type="disulfide bond" evidence="21">
    <location>
        <begin position="254"/>
        <end position="266"/>
    </location>
</feature>
<feature type="disulfide bond" evidence="21">
    <location>
        <begin position="557"/>
        <end position="572"/>
    </location>
</feature>
<feature type="domain" description="EGF-like" evidence="26">
    <location>
        <begin position="3683"/>
        <end position="3722"/>
    </location>
</feature>
<feature type="disulfide bond" evidence="22">
    <location>
        <begin position="1699"/>
        <end position="1708"/>
    </location>
</feature>
<feature type="disulfide bond" evidence="21">
    <location>
        <begin position="261"/>
        <end position="279"/>
    </location>
</feature>
<dbReference type="InterPro" id="IPR036179">
    <property type="entry name" value="Ig-like_dom_sf"/>
</dbReference>
<feature type="domain" description="Ig-like" evidence="28">
    <location>
        <begin position="2113"/>
        <end position="2206"/>
    </location>
</feature>
<feature type="disulfide bond" evidence="21">
    <location>
        <begin position="114"/>
        <end position="129"/>
    </location>
</feature>
<dbReference type="InterPro" id="IPR001881">
    <property type="entry name" value="EGF-like_Ca-bd_dom"/>
</dbReference>
<feature type="disulfide bond" evidence="19">
    <location>
        <begin position="3712"/>
        <end position="3721"/>
    </location>
</feature>
<keyword evidence="16" id="KW-0393">Immunoglobulin domain</keyword>
<comment type="subcellular location">
    <subcellularLocation>
        <location evidence="2">Cell membrane</location>
    </subcellularLocation>
    <subcellularLocation>
        <location evidence="1">Membrane</location>
        <topology evidence="1">Single-pass membrane protein</topology>
    </subcellularLocation>
    <subcellularLocation>
        <location evidence="3">Secreted</location>
        <location evidence="3">Extracellular space</location>
        <location evidence="3">Extracellular matrix</location>
        <location evidence="3">Basement membrane</location>
    </subcellularLocation>
</comment>
<feature type="disulfide bond" evidence="22">
    <location>
        <begin position="1645"/>
        <end position="1654"/>
    </location>
</feature>
<protein>
    <recommendedName>
        <fullName evidence="18">Hemolin</fullName>
    </recommendedName>
</protein>
<dbReference type="SUPFAM" id="SSF57424">
    <property type="entry name" value="LDL receptor-like module"/>
    <property type="match status" value="16"/>
</dbReference>
<dbReference type="Pfam" id="PF13895">
    <property type="entry name" value="Ig_2"/>
    <property type="match status" value="1"/>
</dbReference>
<dbReference type="InterPro" id="IPR002049">
    <property type="entry name" value="LE_dom"/>
</dbReference>
<dbReference type="Pfam" id="PF13927">
    <property type="entry name" value="Ig_3"/>
    <property type="match status" value="7"/>
</dbReference>
<feature type="disulfide bond" evidence="21">
    <location>
        <begin position="330"/>
        <end position="342"/>
    </location>
</feature>
<dbReference type="GO" id="GO:0048731">
    <property type="term" value="P:system development"/>
    <property type="evidence" value="ECO:0007669"/>
    <property type="project" value="UniProtKB-ARBA"/>
</dbReference>
<feature type="disulfide bond" evidence="21">
    <location>
        <begin position="826"/>
        <end position="841"/>
    </location>
</feature>
<dbReference type="CDD" id="cd00055">
    <property type="entry name" value="EGF_Lam"/>
    <property type="match status" value="4"/>
</dbReference>
<keyword evidence="31" id="KW-1185">Reference proteome</keyword>
<dbReference type="SMART" id="SM00179">
    <property type="entry name" value="EGF_CA"/>
    <property type="match status" value="4"/>
</dbReference>
<dbReference type="InterPro" id="IPR001791">
    <property type="entry name" value="Laminin_G"/>
</dbReference>
<evidence type="ECO:0000256" key="2">
    <source>
        <dbReference type="ARBA" id="ARBA00004236"/>
    </source>
</evidence>
<feature type="domain" description="Ig-like" evidence="28">
    <location>
        <begin position="2889"/>
        <end position="2956"/>
    </location>
</feature>
<dbReference type="Gene3D" id="2.170.300.10">
    <property type="entry name" value="Tie2 ligand-binding domain superfamily"/>
    <property type="match status" value="1"/>
</dbReference>
<evidence type="ECO:0000256" key="17">
    <source>
        <dbReference type="ARBA" id="ARBA00061228"/>
    </source>
</evidence>
<dbReference type="FunFam" id="2.60.40.10:FF:000005">
    <property type="entry name" value="Neuronal cell adhesion molecule"/>
    <property type="match status" value="1"/>
</dbReference>
<keyword evidence="13 19" id="KW-1015">Disulfide bond</keyword>
<dbReference type="Pfam" id="PF00052">
    <property type="entry name" value="Laminin_B"/>
    <property type="match status" value="3"/>
</dbReference>
<feature type="disulfide bond" evidence="21">
    <location>
        <begin position="58"/>
        <end position="70"/>
    </location>
</feature>
<dbReference type="Gene3D" id="2.60.120.200">
    <property type="match status" value="3"/>
</dbReference>
<feature type="domain" description="Laminin EGF-like" evidence="27">
    <location>
        <begin position="1680"/>
        <end position="1728"/>
    </location>
</feature>
<dbReference type="PROSITE" id="PS01186">
    <property type="entry name" value="EGF_2"/>
    <property type="match status" value="4"/>
</dbReference>
<dbReference type="PROSITE" id="PS51115">
    <property type="entry name" value="LAMININ_IVA"/>
    <property type="match status" value="3"/>
</dbReference>
<dbReference type="InterPro" id="IPR007110">
    <property type="entry name" value="Ig-like_dom"/>
</dbReference>
<feature type="disulfide bond" evidence="21">
    <location>
        <begin position="577"/>
        <end position="589"/>
    </location>
</feature>
<dbReference type="PROSITE" id="PS50025">
    <property type="entry name" value="LAM_G_DOMAIN"/>
    <property type="match status" value="3"/>
</dbReference>
<comment type="similarity">
    <text evidence="17">Belongs to the hemolin family.</text>
</comment>
<feature type="disulfide bond" evidence="21">
    <location>
        <begin position="545"/>
        <end position="563"/>
    </location>
</feature>
<dbReference type="SMART" id="SM00408">
    <property type="entry name" value="IGc2"/>
    <property type="match status" value="13"/>
</dbReference>
<feature type="domain" description="Ig-like" evidence="28">
    <location>
        <begin position="2225"/>
        <end position="2308"/>
    </location>
</feature>
<evidence type="ECO:0000259" key="25">
    <source>
        <dbReference type="PROSITE" id="PS50025"/>
    </source>
</evidence>
<feature type="disulfide bond" evidence="21">
    <location>
        <begin position="65"/>
        <end position="83"/>
    </location>
</feature>
<dbReference type="PANTHER" id="PTHR24270:SF62">
    <property type="entry name" value="LOW-DENSITY LIPOPROTEIN RECEPTOR-RELATED PROTEIN 2"/>
    <property type="match status" value="1"/>
</dbReference>
<feature type="disulfide bond" evidence="21">
    <location>
        <begin position="301"/>
        <end position="319"/>
    </location>
</feature>
<dbReference type="Proteomes" id="UP000789524">
    <property type="component" value="Unassembled WGS sequence"/>
</dbReference>
<dbReference type="InterPro" id="IPR000742">
    <property type="entry name" value="EGF"/>
</dbReference>
<keyword evidence="8" id="KW-0732">Signal</keyword>
<feature type="domain" description="EGF-like" evidence="26">
    <location>
        <begin position="3377"/>
        <end position="3413"/>
    </location>
</feature>
<dbReference type="SMART" id="SM00409">
    <property type="entry name" value="IG"/>
    <property type="match status" value="13"/>
</dbReference>
<dbReference type="Pfam" id="PF00053">
    <property type="entry name" value="EGF_laminin"/>
    <property type="match status" value="5"/>
</dbReference>
<organism evidence="30 31">
    <name type="scientific">Danaus chrysippus</name>
    <name type="common">African queen</name>
    <dbReference type="NCBI Taxonomy" id="151541"/>
    <lineage>
        <taxon>Eukaryota</taxon>
        <taxon>Metazoa</taxon>
        <taxon>Ecdysozoa</taxon>
        <taxon>Arthropoda</taxon>
        <taxon>Hexapoda</taxon>
        <taxon>Insecta</taxon>
        <taxon>Pterygota</taxon>
        <taxon>Neoptera</taxon>
        <taxon>Endopterygota</taxon>
        <taxon>Lepidoptera</taxon>
        <taxon>Glossata</taxon>
        <taxon>Ditrysia</taxon>
        <taxon>Papilionoidea</taxon>
        <taxon>Nymphalidae</taxon>
        <taxon>Danainae</taxon>
        <taxon>Danaini</taxon>
        <taxon>Danaina</taxon>
        <taxon>Danaus</taxon>
        <taxon>Anosia</taxon>
    </lineage>
</organism>
<evidence type="ECO:0000256" key="9">
    <source>
        <dbReference type="ARBA" id="ARBA00022737"/>
    </source>
</evidence>
<feature type="disulfide bond" evidence="21">
    <location>
        <begin position="786"/>
        <end position="801"/>
    </location>
</feature>
<proteinExistence type="inferred from homology"/>
<evidence type="ECO:0000256" key="4">
    <source>
        <dbReference type="ARBA" id="ARBA00022475"/>
    </source>
</evidence>
<feature type="domain" description="Ig-like" evidence="28">
    <location>
        <begin position="3117"/>
        <end position="3199"/>
    </location>
</feature>
<feature type="transmembrane region" description="Helical" evidence="24">
    <location>
        <begin position="3942"/>
        <end position="3971"/>
    </location>
</feature>
<feature type="disulfide bond" evidence="21">
    <location>
        <begin position="774"/>
        <end position="792"/>
    </location>
</feature>
<dbReference type="PROSITE" id="PS50027">
    <property type="entry name" value="EGF_LAM_2"/>
    <property type="match status" value="2"/>
</dbReference>
<dbReference type="SMART" id="SM00192">
    <property type="entry name" value="LDLa"/>
    <property type="match status" value="18"/>
</dbReference>
<dbReference type="PROSITE" id="PS00022">
    <property type="entry name" value="EGF_1"/>
    <property type="match status" value="5"/>
</dbReference>
<evidence type="ECO:0000256" key="8">
    <source>
        <dbReference type="ARBA" id="ARBA00022729"/>
    </source>
</evidence>
<evidence type="ECO:0000259" key="29">
    <source>
        <dbReference type="PROSITE" id="PS51115"/>
    </source>
</evidence>
<feature type="region of interest" description="Disordered" evidence="23">
    <location>
        <begin position="2679"/>
        <end position="2700"/>
    </location>
</feature>
<keyword evidence="9" id="KW-0677">Repeat</keyword>
<dbReference type="SUPFAM" id="SSF49899">
    <property type="entry name" value="Concanavalin A-like lectins/glucanases"/>
    <property type="match status" value="3"/>
</dbReference>
<dbReference type="Pfam" id="PF00047">
    <property type="entry name" value="ig"/>
    <property type="match status" value="1"/>
</dbReference>
<dbReference type="InterPro" id="IPR036055">
    <property type="entry name" value="LDL_receptor-like_sf"/>
</dbReference>